<gene>
    <name evidence="1" type="ORF">Cvel_21353</name>
</gene>
<sequence>MGDYDVEHFFAEEVKKSEDKSSAVLDLVRSLGSALVYPESTNIETNRKLWNQYAKQWDPGCSWVQRMNSSLPVRPV</sequence>
<proteinExistence type="predicted"/>
<name>A0A0G4GCV4_9ALVE</name>
<feature type="non-terminal residue" evidence="1">
    <location>
        <position position="76"/>
    </location>
</feature>
<protein>
    <submittedName>
        <fullName evidence="1">Uncharacterized protein</fullName>
    </submittedName>
</protein>
<reference evidence="1" key="1">
    <citation type="submission" date="2014-11" db="EMBL/GenBank/DDBJ databases">
        <authorList>
            <person name="Otto D Thomas"/>
            <person name="Naeem Raeece"/>
        </authorList>
    </citation>
    <scope>NUCLEOTIDE SEQUENCE</scope>
</reference>
<accession>A0A0G4GCV4</accession>
<organism evidence="1">
    <name type="scientific">Chromera velia CCMP2878</name>
    <dbReference type="NCBI Taxonomy" id="1169474"/>
    <lineage>
        <taxon>Eukaryota</taxon>
        <taxon>Sar</taxon>
        <taxon>Alveolata</taxon>
        <taxon>Colpodellida</taxon>
        <taxon>Chromeraceae</taxon>
        <taxon>Chromera</taxon>
    </lineage>
</organism>
<dbReference type="AlphaFoldDB" id="A0A0G4GCV4"/>
<dbReference type="EMBL" id="CDMZ01001098">
    <property type="protein sequence ID" value="CEM27146.1"/>
    <property type="molecule type" value="Genomic_DNA"/>
</dbReference>
<evidence type="ECO:0000313" key="1">
    <source>
        <dbReference type="EMBL" id="CEM27146.1"/>
    </source>
</evidence>